<keyword evidence="2" id="KW-0964">Secreted</keyword>
<dbReference type="SMART" id="SM00280">
    <property type="entry name" value="KAZAL"/>
    <property type="match status" value="2"/>
</dbReference>
<keyword evidence="3" id="KW-1015">Disulfide bond</keyword>
<evidence type="ECO:0000256" key="2">
    <source>
        <dbReference type="ARBA" id="ARBA00022525"/>
    </source>
</evidence>
<dbReference type="Pfam" id="PF00050">
    <property type="entry name" value="Kazal_1"/>
    <property type="match status" value="2"/>
</dbReference>
<dbReference type="PANTHER" id="PTHR47729:SF1">
    <property type="entry name" value="OVOMUCOID-LIKE-RELATED"/>
    <property type="match status" value="1"/>
</dbReference>
<dbReference type="PROSITE" id="PS51465">
    <property type="entry name" value="KAZAL_2"/>
    <property type="match status" value="2"/>
</dbReference>
<dbReference type="InterPro" id="IPR051597">
    <property type="entry name" value="Bifunctional_prot_inhibitor"/>
</dbReference>
<name>A0A150RC88_SORCE</name>
<feature type="region of interest" description="Disordered" evidence="4">
    <location>
        <begin position="1"/>
        <end position="22"/>
    </location>
</feature>
<dbReference type="GO" id="GO:0005576">
    <property type="term" value="C:extracellular region"/>
    <property type="evidence" value="ECO:0007669"/>
    <property type="project" value="UniProtKB-SubCell"/>
</dbReference>
<dbReference type="EMBL" id="JEMB01002851">
    <property type="protein sequence ID" value="KYF77845.1"/>
    <property type="molecule type" value="Genomic_DNA"/>
</dbReference>
<dbReference type="InterPro" id="IPR002350">
    <property type="entry name" value="Kazal_dom"/>
</dbReference>
<dbReference type="CDD" id="cd00104">
    <property type="entry name" value="KAZAL_FS"/>
    <property type="match status" value="1"/>
</dbReference>
<gene>
    <name evidence="6" type="ORF">BE17_37105</name>
</gene>
<dbReference type="AlphaFoldDB" id="A0A150RC88"/>
<evidence type="ECO:0000256" key="4">
    <source>
        <dbReference type="SAM" id="MobiDB-lite"/>
    </source>
</evidence>
<evidence type="ECO:0000313" key="7">
    <source>
        <dbReference type="Proteomes" id="UP000075635"/>
    </source>
</evidence>
<dbReference type="Proteomes" id="UP000075635">
    <property type="component" value="Unassembled WGS sequence"/>
</dbReference>
<evidence type="ECO:0000256" key="3">
    <source>
        <dbReference type="ARBA" id="ARBA00023157"/>
    </source>
</evidence>
<sequence>MTLAGCAASSDNTEVGDPEETGTVEDTLTLSDVAAVPAYFDHENRFTVDRGDAVYAHFTSHPGRMITLDLRALAGARDAAVAFKLYEVTSDGKLRQLPRIRDTRAASATWQSQGTGAYVVQIAAPRAVAELELRLSCAGGVCSPVAQPGAMCGGIAGIRCAEGLYCDFAPEANCGAYDRSGTCEFVPEACRQDYDPVCGCDGRTYGNDCVAAMAGVSVKSLGECGPTVVGLGESCGGFTLGGPRVCGEGLYCKYAPDAICGRADASGLCAEKPEVCTKELAPVCGCDGQTYSNACVAAASGISVDQRGSCASPPVE</sequence>
<evidence type="ECO:0000259" key="5">
    <source>
        <dbReference type="PROSITE" id="PS51465"/>
    </source>
</evidence>
<dbReference type="InterPro" id="IPR036058">
    <property type="entry name" value="Kazal_dom_sf"/>
</dbReference>
<comment type="subcellular location">
    <subcellularLocation>
        <location evidence="1">Secreted</location>
    </subcellularLocation>
</comment>
<dbReference type="SUPFAM" id="SSF100895">
    <property type="entry name" value="Kazal-type serine protease inhibitors"/>
    <property type="match status" value="2"/>
</dbReference>
<dbReference type="Gene3D" id="3.30.60.30">
    <property type="match status" value="2"/>
</dbReference>
<reference evidence="6 7" key="1">
    <citation type="submission" date="2014-02" db="EMBL/GenBank/DDBJ databases">
        <title>The small core and large imbalanced accessory genome model reveals a collaborative survival strategy of Sorangium cellulosum strains in nature.</title>
        <authorList>
            <person name="Han K."/>
            <person name="Peng R."/>
            <person name="Blom J."/>
            <person name="Li Y.-Z."/>
        </authorList>
    </citation>
    <scope>NUCLEOTIDE SEQUENCE [LARGE SCALE GENOMIC DNA]</scope>
    <source>
        <strain evidence="6 7">So0011-07</strain>
    </source>
</reference>
<feature type="domain" description="Kazal-like" evidence="5">
    <location>
        <begin position="263"/>
        <end position="312"/>
    </location>
</feature>
<feature type="domain" description="Kazal-like" evidence="5">
    <location>
        <begin position="168"/>
        <end position="226"/>
    </location>
</feature>
<evidence type="ECO:0000256" key="1">
    <source>
        <dbReference type="ARBA" id="ARBA00004613"/>
    </source>
</evidence>
<dbReference type="PANTHER" id="PTHR47729">
    <property type="entry name" value="SERINE PEPTIDASE INHIBITOR, KAZAL TYPE 2, TANDEM DUPLICATE 1-RELATED"/>
    <property type="match status" value="1"/>
</dbReference>
<accession>A0A150RC88</accession>
<evidence type="ECO:0000313" key="6">
    <source>
        <dbReference type="EMBL" id="KYF77845.1"/>
    </source>
</evidence>
<protein>
    <recommendedName>
        <fullName evidence="5">Kazal-like domain-containing protein</fullName>
    </recommendedName>
</protein>
<proteinExistence type="predicted"/>
<organism evidence="6 7">
    <name type="scientific">Sorangium cellulosum</name>
    <name type="common">Polyangium cellulosum</name>
    <dbReference type="NCBI Taxonomy" id="56"/>
    <lineage>
        <taxon>Bacteria</taxon>
        <taxon>Pseudomonadati</taxon>
        <taxon>Myxococcota</taxon>
        <taxon>Polyangia</taxon>
        <taxon>Polyangiales</taxon>
        <taxon>Polyangiaceae</taxon>
        <taxon>Sorangium</taxon>
    </lineage>
</organism>
<comment type="caution">
    <text evidence="6">The sequence shown here is derived from an EMBL/GenBank/DDBJ whole genome shotgun (WGS) entry which is preliminary data.</text>
</comment>